<reference evidence="10 11" key="1">
    <citation type="submission" date="2015-11" db="EMBL/GenBank/DDBJ databases">
        <title>Genome Sequence of Bacillus simplex strain VanAntwerpen2.</title>
        <authorList>
            <person name="Couger M.B."/>
        </authorList>
    </citation>
    <scope>NUCLEOTIDE SEQUENCE [LARGE SCALE GENOMIC DNA]</scope>
    <source>
        <strain evidence="10 11">VanAntwerpen02</strain>
    </source>
</reference>
<dbReference type="PANTHER" id="PTHR45753:SF6">
    <property type="entry name" value="ASPARTATE CARBAMOYLTRANSFERASE"/>
    <property type="match status" value="1"/>
</dbReference>
<gene>
    <name evidence="7" type="primary">pyrB</name>
    <name evidence="10" type="ORF">AS888_10565</name>
</gene>
<dbReference type="Pfam" id="PF00185">
    <property type="entry name" value="OTCace"/>
    <property type="match status" value="1"/>
</dbReference>
<dbReference type="GO" id="GO:0005829">
    <property type="term" value="C:cytosol"/>
    <property type="evidence" value="ECO:0007669"/>
    <property type="project" value="TreeGrafter"/>
</dbReference>
<dbReference type="EMBL" id="LNNH01000059">
    <property type="protein sequence ID" value="KWW11043.1"/>
    <property type="molecule type" value="Genomic_DNA"/>
</dbReference>
<evidence type="ECO:0000256" key="1">
    <source>
        <dbReference type="ARBA" id="ARBA00004852"/>
    </source>
</evidence>
<feature type="binding site" evidence="7">
    <location>
        <position position="160"/>
    </location>
    <ligand>
        <name>L-aspartate</name>
        <dbReference type="ChEBI" id="CHEBI:29991"/>
    </ligand>
</feature>
<dbReference type="InterPro" id="IPR006131">
    <property type="entry name" value="Asp_carbamoyltransf_Asp/Orn-bd"/>
</dbReference>
<dbReference type="Gene3D" id="3.40.50.1370">
    <property type="entry name" value="Aspartate/ornithine carbamoyltransferase"/>
    <property type="match status" value="2"/>
</dbReference>
<evidence type="ECO:0000313" key="11">
    <source>
        <dbReference type="Proteomes" id="UP000064189"/>
    </source>
</evidence>
<dbReference type="Pfam" id="PF02729">
    <property type="entry name" value="OTCace_N"/>
    <property type="match status" value="1"/>
</dbReference>
<keyword evidence="4 7" id="KW-0665">Pyrimidine biosynthesis</keyword>
<dbReference type="FunFam" id="3.40.50.1370:FF:000011">
    <property type="entry name" value="Aspartate carbamoyltransferase"/>
    <property type="match status" value="1"/>
</dbReference>
<feature type="binding site" evidence="7">
    <location>
        <position position="50"/>
    </location>
    <ligand>
        <name>carbamoyl phosphate</name>
        <dbReference type="ChEBI" id="CHEBI:58228"/>
    </ligand>
</feature>
<evidence type="ECO:0000256" key="2">
    <source>
        <dbReference type="ARBA" id="ARBA00008896"/>
    </source>
</evidence>
<evidence type="ECO:0000256" key="7">
    <source>
        <dbReference type="HAMAP-Rule" id="MF_00001"/>
    </source>
</evidence>
<dbReference type="InterPro" id="IPR036901">
    <property type="entry name" value="Asp/Orn_carbamoylTrfase_sf"/>
</dbReference>
<evidence type="ECO:0000256" key="6">
    <source>
        <dbReference type="ARBA" id="ARBA00048859"/>
    </source>
</evidence>
<dbReference type="PROSITE" id="PS00097">
    <property type="entry name" value="CARBAMOYLTRANSFERASE"/>
    <property type="match status" value="1"/>
</dbReference>
<organism evidence="10 11">
    <name type="scientific">Peribacillus simplex</name>
    <dbReference type="NCBI Taxonomy" id="1478"/>
    <lineage>
        <taxon>Bacteria</taxon>
        <taxon>Bacillati</taxon>
        <taxon>Bacillota</taxon>
        <taxon>Bacilli</taxon>
        <taxon>Bacillales</taxon>
        <taxon>Bacillaceae</taxon>
        <taxon>Peribacillus</taxon>
    </lineage>
</organism>
<comment type="function">
    <text evidence="5 7">Catalyzes the condensation of carbamoyl phosphate and aspartate to form carbamoyl aspartate and inorganic phosphate, the committed step in the de novo pyrimidine nucleotide biosynthesis pathway.</text>
</comment>
<evidence type="ECO:0000259" key="8">
    <source>
        <dbReference type="Pfam" id="PF00185"/>
    </source>
</evidence>
<dbReference type="EC" id="2.1.3.2" evidence="7"/>
<dbReference type="InterPro" id="IPR002082">
    <property type="entry name" value="Asp_carbamoyltransf"/>
</dbReference>
<proteinExistence type="inferred from homology"/>
<dbReference type="Proteomes" id="UP000064189">
    <property type="component" value="Unassembled WGS sequence"/>
</dbReference>
<dbReference type="UniPathway" id="UPA00070">
    <property type="reaction ID" value="UER00116"/>
</dbReference>
<evidence type="ECO:0000313" key="10">
    <source>
        <dbReference type="EMBL" id="KWW11043.1"/>
    </source>
</evidence>
<dbReference type="InterPro" id="IPR006132">
    <property type="entry name" value="Asp/Orn_carbamoyltranf_P-bd"/>
</dbReference>
<comment type="similarity">
    <text evidence="2 7">Belongs to the aspartate/ornithine carbamoyltransferase superfamily. ATCase family.</text>
</comment>
<dbReference type="PANTHER" id="PTHR45753">
    <property type="entry name" value="ORNITHINE CARBAMOYLTRANSFERASE, MITOCHONDRIAL"/>
    <property type="match status" value="1"/>
</dbReference>
<dbReference type="NCBIfam" id="TIGR00670">
    <property type="entry name" value="asp_carb_tr"/>
    <property type="match status" value="1"/>
</dbReference>
<dbReference type="InterPro" id="IPR006130">
    <property type="entry name" value="Asp/Orn_carbamoylTrfase"/>
</dbReference>
<dbReference type="GO" id="GO:0006520">
    <property type="term" value="P:amino acid metabolic process"/>
    <property type="evidence" value="ECO:0007669"/>
    <property type="project" value="InterPro"/>
</dbReference>
<sequence>MKKLFTMNELNVTEIEGILHEAEGFANGSSWHPKLQTMVANLFFEPSTRTKSSFEMAERKLGLEVIPFDAGTSSILKGETLYDTVKTLEAIGVNALIIRHEQDHYFDELKEKIRIPIINAGDGCGNHPTQSLLDLLTIKQEFDSFKGLKIAIIGDVRHSRVAKSNAEALTRLGAEVVFSGPPEWFDGEKGLGRYQDIDEAIATSDVVMLLRIQHERHSEKYNHANGDYLERFGLTKKREKNMKQDAIIMHPAPINRGVEIDSDLVECSRSRIFKQMENGVFIRMAVLKNVLEQTEGGMNHENCDQKWSIAR</sequence>
<name>A0A125QQX1_9BACI</name>
<feature type="binding site" evidence="7">
    <location>
        <position position="127"/>
    </location>
    <ligand>
        <name>carbamoyl phosphate</name>
        <dbReference type="ChEBI" id="CHEBI:58228"/>
    </ligand>
</feature>
<dbReference type="HAMAP" id="MF_00001">
    <property type="entry name" value="Asp_carb_tr"/>
    <property type="match status" value="1"/>
</dbReference>
<protein>
    <recommendedName>
        <fullName evidence="7">Aspartate carbamoyltransferase</fullName>
        <ecNumber evidence="7">2.1.3.2</ecNumber>
    </recommendedName>
    <alternativeName>
        <fullName evidence="7">Aspartate transcarbamylase</fullName>
        <shortName evidence="7">ATCase</shortName>
    </alternativeName>
</protein>
<dbReference type="PRINTS" id="PR00100">
    <property type="entry name" value="AOTCASE"/>
</dbReference>
<comment type="caution">
    <text evidence="10">The sequence shown here is derived from an EMBL/GenBank/DDBJ whole genome shotgun (WGS) entry which is preliminary data.</text>
</comment>
<comment type="pathway">
    <text evidence="1 7">Pyrimidine metabolism; UMP biosynthesis via de novo pathway; (S)-dihydroorotate from bicarbonate: step 2/3.</text>
</comment>
<feature type="binding site" evidence="7">
    <location>
        <position position="130"/>
    </location>
    <ligand>
        <name>carbamoyl phosphate</name>
        <dbReference type="ChEBI" id="CHEBI:58228"/>
    </ligand>
</feature>
<dbReference type="AlphaFoldDB" id="A0A125QQX1"/>
<evidence type="ECO:0000256" key="4">
    <source>
        <dbReference type="ARBA" id="ARBA00022975"/>
    </source>
</evidence>
<dbReference type="GO" id="GO:0044205">
    <property type="term" value="P:'de novo' UMP biosynthetic process"/>
    <property type="evidence" value="ECO:0007669"/>
    <property type="project" value="UniProtKB-UniRule"/>
</dbReference>
<feature type="binding site" evidence="7">
    <location>
        <position position="252"/>
    </location>
    <ligand>
        <name>carbamoyl phosphate</name>
        <dbReference type="ChEBI" id="CHEBI:58228"/>
    </ligand>
</feature>
<keyword evidence="3 7" id="KW-0808">Transferase</keyword>
<comment type="subunit">
    <text evidence="7">Heterododecamer (2C3:3R2) of six catalytic PyrB chains organized as two trimers (C3), and six regulatory PyrI chains organized as three dimers (R2).</text>
</comment>
<feature type="binding site" evidence="7">
    <location>
        <position position="253"/>
    </location>
    <ligand>
        <name>carbamoyl phosphate</name>
        <dbReference type="ChEBI" id="CHEBI:58228"/>
    </ligand>
</feature>
<evidence type="ECO:0000259" key="9">
    <source>
        <dbReference type="Pfam" id="PF02729"/>
    </source>
</evidence>
<comment type="catalytic activity">
    <reaction evidence="6 7">
        <text>carbamoyl phosphate + L-aspartate = N-carbamoyl-L-aspartate + phosphate + H(+)</text>
        <dbReference type="Rhea" id="RHEA:20013"/>
        <dbReference type="ChEBI" id="CHEBI:15378"/>
        <dbReference type="ChEBI" id="CHEBI:29991"/>
        <dbReference type="ChEBI" id="CHEBI:32814"/>
        <dbReference type="ChEBI" id="CHEBI:43474"/>
        <dbReference type="ChEBI" id="CHEBI:58228"/>
        <dbReference type="EC" id="2.1.3.2"/>
    </reaction>
</comment>
<accession>A0A125QQX1</accession>
<feature type="binding site" evidence="7">
    <location>
        <position position="211"/>
    </location>
    <ligand>
        <name>L-aspartate</name>
        <dbReference type="ChEBI" id="CHEBI:29991"/>
    </ligand>
</feature>
<keyword evidence="11" id="KW-1185">Reference proteome</keyword>
<feature type="binding site" evidence="7">
    <location>
        <position position="49"/>
    </location>
    <ligand>
        <name>carbamoyl phosphate</name>
        <dbReference type="ChEBI" id="CHEBI:58228"/>
    </ligand>
</feature>
<dbReference type="SUPFAM" id="SSF53671">
    <property type="entry name" value="Aspartate/ornithine carbamoyltransferase"/>
    <property type="match status" value="1"/>
</dbReference>
<feature type="domain" description="Aspartate/ornithine carbamoyltransferase carbamoyl-P binding" evidence="9">
    <location>
        <begin position="2"/>
        <end position="140"/>
    </location>
</feature>
<evidence type="ECO:0000256" key="3">
    <source>
        <dbReference type="ARBA" id="ARBA00022679"/>
    </source>
</evidence>
<dbReference type="NCBIfam" id="NF002032">
    <property type="entry name" value="PRK00856.1"/>
    <property type="match status" value="1"/>
</dbReference>
<dbReference type="RefSeq" id="WP_061144735.1">
    <property type="nucleotide sequence ID" value="NZ_LNNH01000059.1"/>
</dbReference>
<evidence type="ECO:0000256" key="5">
    <source>
        <dbReference type="ARBA" id="ARBA00043884"/>
    </source>
</evidence>
<feature type="binding site" evidence="7">
    <location>
        <position position="99"/>
    </location>
    <ligand>
        <name>carbamoyl phosphate</name>
        <dbReference type="ChEBI" id="CHEBI:58228"/>
    </ligand>
</feature>
<dbReference type="GO" id="GO:0006207">
    <property type="term" value="P:'de novo' pyrimidine nucleobase biosynthetic process"/>
    <property type="evidence" value="ECO:0007669"/>
    <property type="project" value="InterPro"/>
</dbReference>
<dbReference type="GO" id="GO:0004070">
    <property type="term" value="F:aspartate carbamoyltransferase activity"/>
    <property type="evidence" value="ECO:0007669"/>
    <property type="project" value="UniProtKB-UniRule"/>
</dbReference>
<feature type="binding site" evidence="7">
    <location>
        <position position="77"/>
    </location>
    <ligand>
        <name>L-aspartate</name>
        <dbReference type="ChEBI" id="CHEBI:29991"/>
    </ligand>
</feature>
<feature type="domain" description="Aspartate/ornithine carbamoyltransferase Asp/Orn-binding" evidence="8">
    <location>
        <begin position="146"/>
        <end position="288"/>
    </location>
</feature>
<dbReference type="GO" id="GO:0016597">
    <property type="term" value="F:amino acid binding"/>
    <property type="evidence" value="ECO:0007669"/>
    <property type="project" value="InterPro"/>
</dbReference>
<dbReference type="PRINTS" id="PR00101">
    <property type="entry name" value="ATCASE"/>
</dbReference>